<comment type="caution">
    <text evidence="1">The sequence shown here is derived from an EMBL/GenBank/DDBJ whole genome shotgun (WGS) entry which is preliminary data.</text>
</comment>
<evidence type="ECO:0000313" key="1">
    <source>
        <dbReference type="EMBL" id="GBN82817.1"/>
    </source>
</evidence>
<dbReference type="Proteomes" id="UP000499080">
    <property type="component" value="Unassembled WGS sequence"/>
</dbReference>
<dbReference type="AlphaFoldDB" id="A0A4Y2S4B2"/>
<evidence type="ECO:0000313" key="2">
    <source>
        <dbReference type="EMBL" id="GBN82823.1"/>
    </source>
</evidence>
<organism evidence="1 3">
    <name type="scientific">Araneus ventricosus</name>
    <name type="common">Orbweaver spider</name>
    <name type="synonym">Epeira ventricosa</name>
    <dbReference type="NCBI Taxonomy" id="182803"/>
    <lineage>
        <taxon>Eukaryota</taxon>
        <taxon>Metazoa</taxon>
        <taxon>Ecdysozoa</taxon>
        <taxon>Arthropoda</taxon>
        <taxon>Chelicerata</taxon>
        <taxon>Arachnida</taxon>
        <taxon>Araneae</taxon>
        <taxon>Araneomorphae</taxon>
        <taxon>Entelegynae</taxon>
        <taxon>Araneoidea</taxon>
        <taxon>Araneidae</taxon>
        <taxon>Araneus</taxon>
    </lineage>
</organism>
<dbReference type="EMBL" id="BGPR01019744">
    <property type="protein sequence ID" value="GBN82823.1"/>
    <property type="molecule type" value="Genomic_DNA"/>
</dbReference>
<proteinExistence type="predicted"/>
<accession>A0A4Y2S4B2</accession>
<name>A0A4Y2S4B2_ARAVE</name>
<evidence type="ECO:0000313" key="3">
    <source>
        <dbReference type="Proteomes" id="UP000499080"/>
    </source>
</evidence>
<sequence length="94" mass="10561">MEDSRFYSQHDLPSKRSANLVKSFDVPPSLVRGLKCESAHEALEFDFVVIPAFPSRYAISHQFLKLTIGFSFACSRISSLETMGIACLKPEIHL</sequence>
<keyword evidence="3" id="KW-1185">Reference proteome</keyword>
<protein>
    <submittedName>
        <fullName evidence="1">Uncharacterized protein</fullName>
    </submittedName>
</protein>
<dbReference type="EMBL" id="BGPR01019742">
    <property type="protein sequence ID" value="GBN82817.1"/>
    <property type="molecule type" value="Genomic_DNA"/>
</dbReference>
<gene>
    <name evidence="1" type="ORF">AVEN_38132_1</name>
    <name evidence="2" type="ORF">AVEN_77500_1</name>
</gene>
<reference evidence="1 3" key="1">
    <citation type="journal article" date="2019" name="Sci. Rep.">
        <title>Orb-weaving spider Araneus ventricosus genome elucidates the spidroin gene catalogue.</title>
        <authorList>
            <person name="Kono N."/>
            <person name="Nakamura H."/>
            <person name="Ohtoshi R."/>
            <person name="Moran D.A.P."/>
            <person name="Shinohara A."/>
            <person name="Yoshida Y."/>
            <person name="Fujiwara M."/>
            <person name="Mori M."/>
            <person name="Tomita M."/>
            <person name="Arakawa K."/>
        </authorList>
    </citation>
    <scope>NUCLEOTIDE SEQUENCE [LARGE SCALE GENOMIC DNA]</scope>
</reference>